<feature type="compositionally biased region" description="Basic and acidic residues" evidence="1">
    <location>
        <begin position="184"/>
        <end position="200"/>
    </location>
</feature>
<keyword evidence="3" id="KW-1185">Reference proteome</keyword>
<gene>
    <name evidence="2" type="ORF">TR51_18920</name>
</gene>
<reference evidence="2 3" key="1">
    <citation type="submission" date="2015-02" db="EMBL/GenBank/DDBJ databases">
        <title>Draft genome sequence of Kitasatospora griseola MF730-N6, a bafilomycin, terpentecin and satosporin producer.</title>
        <authorList>
            <person name="Arens J.C."/>
            <person name="Haltli B."/>
            <person name="Kerr R.G."/>
        </authorList>
    </citation>
    <scope>NUCLEOTIDE SEQUENCE [LARGE SCALE GENOMIC DNA]</scope>
    <source>
        <strain evidence="2 3">MF730-N6</strain>
    </source>
</reference>
<organism evidence="2 3">
    <name type="scientific">Kitasatospora griseola</name>
    <name type="common">Streptomyces griseolosporeus</name>
    <dbReference type="NCBI Taxonomy" id="2064"/>
    <lineage>
        <taxon>Bacteria</taxon>
        <taxon>Bacillati</taxon>
        <taxon>Actinomycetota</taxon>
        <taxon>Actinomycetes</taxon>
        <taxon>Kitasatosporales</taxon>
        <taxon>Streptomycetaceae</taxon>
        <taxon>Kitasatospora</taxon>
    </lineage>
</organism>
<name>A0A0D0Q4F3_KITGR</name>
<evidence type="ECO:0000313" key="3">
    <source>
        <dbReference type="Proteomes" id="UP000032066"/>
    </source>
</evidence>
<evidence type="ECO:0000313" key="2">
    <source>
        <dbReference type="EMBL" id="KIQ65813.1"/>
    </source>
</evidence>
<accession>A0A0D0Q4F3</accession>
<proteinExistence type="predicted"/>
<feature type="region of interest" description="Disordered" evidence="1">
    <location>
        <begin position="133"/>
        <end position="233"/>
    </location>
</feature>
<comment type="caution">
    <text evidence="2">The sequence shown here is derived from an EMBL/GenBank/DDBJ whole genome shotgun (WGS) entry which is preliminary data.</text>
</comment>
<dbReference type="STRING" id="2064.TR51_18920"/>
<dbReference type="Proteomes" id="UP000032066">
    <property type="component" value="Unassembled WGS sequence"/>
</dbReference>
<feature type="compositionally biased region" description="Basic and acidic residues" evidence="1">
    <location>
        <begin position="140"/>
        <end position="152"/>
    </location>
</feature>
<evidence type="ECO:0000256" key="1">
    <source>
        <dbReference type="SAM" id="MobiDB-lite"/>
    </source>
</evidence>
<protein>
    <submittedName>
        <fullName evidence="2">Uncharacterized protein</fullName>
    </submittedName>
</protein>
<dbReference type="AlphaFoldDB" id="A0A0D0Q4F3"/>
<sequence length="233" mass="24178">MFRSFSDEDALFESGTMAAMRHRSVTTCQARSLTDRAIRFDRWLRCGTFAPAADVGAPVCASGGGAAVGGTEELPVVVVGVGLQAARAAAARSTAAVVVRRTFNIPRRVAGCLLDRSGGGGVVWAVCPDRDRSVGSAHGGDVDRGGGDRPSEGQDGFAQLQDDEQPDPLHHVLGVEDELPGVEDVSRQRVGEPHAEHVDGRGGGPPGQPRPGVEAGADEPSGTETAVHAVTRR</sequence>
<dbReference type="EMBL" id="JXZB01000002">
    <property type="protein sequence ID" value="KIQ65813.1"/>
    <property type="molecule type" value="Genomic_DNA"/>
</dbReference>